<dbReference type="Proteomes" id="UP000433483">
    <property type="component" value="Unassembled WGS sequence"/>
</dbReference>
<name>A0A6A3T475_9STRA</name>
<dbReference type="EMBL" id="QXFY01000397">
    <property type="protein sequence ID" value="KAE9345568.1"/>
    <property type="molecule type" value="Genomic_DNA"/>
</dbReference>
<evidence type="ECO:0000313" key="13">
    <source>
        <dbReference type="Proteomes" id="UP000441208"/>
    </source>
</evidence>
<evidence type="ECO:0000313" key="16">
    <source>
        <dbReference type="Proteomes" id="UP000486351"/>
    </source>
</evidence>
<dbReference type="EMBL" id="QXFW01000390">
    <property type="protein sequence ID" value="KAE9013786.1"/>
    <property type="molecule type" value="Genomic_DNA"/>
</dbReference>
<proteinExistence type="predicted"/>
<protein>
    <submittedName>
        <fullName evidence="3">Uncharacterized protein</fullName>
    </submittedName>
</protein>
<gene>
    <name evidence="7" type="ORF">PF001_g8736</name>
    <name evidence="6" type="ORF">PF004_g8621</name>
    <name evidence="5" type="ORF">PF005_g9584</name>
    <name evidence="4" type="ORF">PF006_g8694</name>
    <name evidence="3" type="ORF">PF007_g6006</name>
    <name evidence="8" type="ORF">PF008_g8695</name>
    <name evidence="1" type="ORF">PF009_g6367</name>
    <name evidence="2" type="ORF">PF011_g8334</name>
</gene>
<dbReference type="Proteomes" id="UP000440732">
    <property type="component" value="Unassembled WGS sequence"/>
</dbReference>
<comment type="caution">
    <text evidence="3">The sequence shown here is derived from an EMBL/GenBank/DDBJ whole genome shotgun (WGS) entry which is preliminary data.</text>
</comment>
<evidence type="ECO:0000313" key="2">
    <source>
        <dbReference type="EMBL" id="KAE9013786.1"/>
    </source>
</evidence>
<dbReference type="Proteomes" id="UP000486351">
    <property type="component" value="Unassembled WGS sequence"/>
</dbReference>
<dbReference type="Proteomes" id="UP000476176">
    <property type="component" value="Unassembled WGS sequence"/>
</dbReference>
<dbReference type="EMBL" id="QXGE01000403">
    <property type="protein sequence ID" value="KAE9313461.1"/>
    <property type="molecule type" value="Genomic_DNA"/>
</dbReference>
<evidence type="ECO:0000313" key="4">
    <source>
        <dbReference type="EMBL" id="KAE9146550.1"/>
    </source>
</evidence>
<evidence type="ECO:0000313" key="11">
    <source>
        <dbReference type="Proteomes" id="UP000437068"/>
    </source>
</evidence>
<dbReference type="AlphaFoldDB" id="A0A6A3T475"/>
<reference evidence="9 10" key="1">
    <citation type="submission" date="2018-08" db="EMBL/GenBank/DDBJ databases">
        <title>Genomic investigation of the strawberry pathogen Phytophthora fragariae indicates pathogenicity is determined by transcriptional variation in three key races.</title>
        <authorList>
            <person name="Adams T.M."/>
            <person name="Armitage A.D."/>
            <person name="Sobczyk M.K."/>
            <person name="Bates H.J."/>
            <person name="Dunwell J.M."/>
            <person name="Nellist C.F."/>
            <person name="Harrison R.J."/>
        </authorList>
    </citation>
    <scope>NUCLEOTIDE SEQUENCE [LARGE SCALE GENOMIC DNA]</scope>
    <source>
        <strain evidence="7 11">A4</strain>
        <strain evidence="6 15">BC-23</strain>
        <strain evidence="5 10">NOV-27</strain>
        <strain evidence="4 12">NOV-5</strain>
        <strain evidence="3 13">NOV-71</strain>
        <strain evidence="8 16">NOV-77</strain>
        <strain evidence="1 9">NOV-9</strain>
        <strain evidence="2 14">SCRP245</strain>
    </source>
</reference>
<evidence type="ECO:0000313" key="6">
    <source>
        <dbReference type="EMBL" id="KAE9237253.1"/>
    </source>
</evidence>
<dbReference type="EMBL" id="QXGB01000435">
    <property type="protein sequence ID" value="KAE9215056.1"/>
    <property type="molecule type" value="Genomic_DNA"/>
</dbReference>
<dbReference type="EMBL" id="QXGA01000400">
    <property type="protein sequence ID" value="KAE9146550.1"/>
    <property type="molecule type" value="Genomic_DNA"/>
</dbReference>
<dbReference type="Proteomes" id="UP000437068">
    <property type="component" value="Unassembled WGS sequence"/>
</dbReference>
<keyword evidence="10" id="KW-1185">Reference proteome</keyword>
<evidence type="ECO:0000313" key="12">
    <source>
        <dbReference type="Proteomes" id="UP000440732"/>
    </source>
</evidence>
<dbReference type="EMBL" id="QXGC01000405">
    <property type="protein sequence ID" value="KAE9237253.1"/>
    <property type="molecule type" value="Genomic_DNA"/>
</dbReference>
<dbReference type="Proteomes" id="UP000429523">
    <property type="component" value="Unassembled WGS sequence"/>
</dbReference>
<dbReference type="Proteomes" id="UP000460718">
    <property type="component" value="Unassembled WGS sequence"/>
</dbReference>
<evidence type="ECO:0000313" key="3">
    <source>
        <dbReference type="EMBL" id="KAE9126380.1"/>
    </source>
</evidence>
<evidence type="ECO:0000313" key="5">
    <source>
        <dbReference type="EMBL" id="KAE9215056.1"/>
    </source>
</evidence>
<accession>A0A6A3T475</accession>
<evidence type="ECO:0000313" key="15">
    <source>
        <dbReference type="Proteomes" id="UP000476176"/>
    </source>
</evidence>
<dbReference type="EMBL" id="QXGF01000228">
    <property type="protein sequence ID" value="KAE8943933.1"/>
    <property type="molecule type" value="Genomic_DNA"/>
</dbReference>
<evidence type="ECO:0000313" key="9">
    <source>
        <dbReference type="Proteomes" id="UP000429523"/>
    </source>
</evidence>
<evidence type="ECO:0000313" key="8">
    <source>
        <dbReference type="EMBL" id="KAE9345568.1"/>
    </source>
</evidence>
<dbReference type="EMBL" id="QXFZ01000217">
    <property type="protein sequence ID" value="KAE9126380.1"/>
    <property type="molecule type" value="Genomic_DNA"/>
</dbReference>
<dbReference type="Proteomes" id="UP000441208">
    <property type="component" value="Unassembled WGS sequence"/>
</dbReference>
<evidence type="ECO:0000313" key="7">
    <source>
        <dbReference type="EMBL" id="KAE9313461.1"/>
    </source>
</evidence>
<evidence type="ECO:0000313" key="14">
    <source>
        <dbReference type="Proteomes" id="UP000460718"/>
    </source>
</evidence>
<evidence type="ECO:0000313" key="10">
    <source>
        <dbReference type="Proteomes" id="UP000433483"/>
    </source>
</evidence>
<organism evidence="3 13">
    <name type="scientific">Phytophthora fragariae</name>
    <dbReference type="NCBI Taxonomy" id="53985"/>
    <lineage>
        <taxon>Eukaryota</taxon>
        <taxon>Sar</taxon>
        <taxon>Stramenopiles</taxon>
        <taxon>Oomycota</taxon>
        <taxon>Peronosporomycetes</taxon>
        <taxon>Peronosporales</taxon>
        <taxon>Peronosporaceae</taxon>
        <taxon>Phytophthora</taxon>
    </lineage>
</organism>
<evidence type="ECO:0000313" key="1">
    <source>
        <dbReference type="EMBL" id="KAE8943933.1"/>
    </source>
</evidence>
<sequence>MPPAGKSTTVHLPLVLSSPSLFLYHASTRALRPSWNSWKVWTQAAVLESRRNVYSRAWKMLMTRLKFQNRFSSDSISTRVRVSELPTMNWARFPSFKCCRRLRKQQIHLRFLLSTFRLRVRMNRSL</sequence>